<keyword evidence="3" id="KW-0804">Transcription</keyword>
<dbReference type="KEGG" id="maga:Mag101_03680"/>
<dbReference type="SMART" id="SM00421">
    <property type="entry name" value="HTH_LUXR"/>
    <property type="match status" value="1"/>
</dbReference>
<accession>A0A1Q2M9F4</accession>
<dbReference type="PROSITE" id="PS00622">
    <property type="entry name" value="HTH_LUXR_1"/>
    <property type="match status" value="1"/>
</dbReference>
<evidence type="ECO:0000313" key="6">
    <source>
        <dbReference type="Proteomes" id="UP000188219"/>
    </source>
</evidence>
<dbReference type="SUPFAM" id="SSF46894">
    <property type="entry name" value="C-terminal effector domain of the bipartite response regulators"/>
    <property type="match status" value="1"/>
</dbReference>
<dbReference type="FunFam" id="1.10.10.10:FF:000153">
    <property type="entry name" value="LuxR family transcriptional regulator"/>
    <property type="match status" value="1"/>
</dbReference>
<keyword evidence="6" id="KW-1185">Reference proteome</keyword>
<dbReference type="CDD" id="cd06170">
    <property type="entry name" value="LuxR_C_like"/>
    <property type="match status" value="1"/>
</dbReference>
<proteinExistence type="predicted"/>
<dbReference type="InterPro" id="IPR036388">
    <property type="entry name" value="WH-like_DNA-bd_sf"/>
</dbReference>
<name>A0A1Q2M9F4_9GAMM</name>
<dbReference type="Gene3D" id="1.10.10.10">
    <property type="entry name" value="Winged helix-like DNA-binding domain superfamily/Winged helix DNA-binding domain"/>
    <property type="match status" value="1"/>
</dbReference>
<feature type="domain" description="HTH luxR-type" evidence="4">
    <location>
        <begin position="127"/>
        <end position="192"/>
    </location>
</feature>
<keyword evidence="1" id="KW-0805">Transcription regulation</keyword>
<dbReference type="InterPro" id="IPR016032">
    <property type="entry name" value="Sig_transdc_resp-reg_C-effctor"/>
</dbReference>
<keyword evidence="2" id="KW-0238">DNA-binding</keyword>
<dbReference type="GO" id="GO:0003677">
    <property type="term" value="F:DNA binding"/>
    <property type="evidence" value="ECO:0007669"/>
    <property type="project" value="UniProtKB-KW"/>
</dbReference>
<dbReference type="GO" id="GO:0006355">
    <property type="term" value="P:regulation of DNA-templated transcription"/>
    <property type="evidence" value="ECO:0007669"/>
    <property type="project" value="InterPro"/>
</dbReference>
<sequence>MPILFLSDAGLHGDLLFSLISESLPFSWEKSEFGKQKHCLQNYDAIVVNCFGLAAKSIPGTEFQYLKGLEHSRVLLINLPDDLPAHITTPLEERKFVFLCDHRTGQQELVSKLASSIQSSQLQSDSDSRSRLLLTKREQEILAQLTTGEPNSIIASRLHLSEHTVKNHMYNIFRKIGVKNRLQASNWAKLHLQVERI</sequence>
<evidence type="ECO:0000256" key="3">
    <source>
        <dbReference type="ARBA" id="ARBA00023163"/>
    </source>
</evidence>
<dbReference type="PRINTS" id="PR00038">
    <property type="entry name" value="HTHLUXR"/>
</dbReference>
<dbReference type="InterPro" id="IPR000792">
    <property type="entry name" value="Tscrpt_reg_LuxR_C"/>
</dbReference>
<dbReference type="EMBL" id="CP019650">
    <property type="protein sequence ID" value="AQQ69365.1"/>
    <property type="molecule type" value="Genomic_DNA"/>
</dbReference>
<protein>
    <submittedName>
        <fullName evidence="5">Helix-turn-helix transcriptional regulator</fullName>
    </submittedName>
</protein>
<dbReference type="Proteomes" id="UP000188219">
    <property type="component" value="Chromosome"/>
</dbReference>
<dbReference type="PANTHER" id="PTHR44688:SF16">
    <property type="entry name" value="DNA-BINDING TRANSCRIPTIONAL ACTIVATOR DEVR_DOSR"/>
    <property type="match status" value="1"/>
</dbReference>
<dbReference type="AlphaFoldDB" id="A0A1Q2M9F4"/>
<evidence type="ECO:0000259" key="4">
    <source>
        <dbReference type="PROSITE" id="PS50043"/>
    </source>
</evidence>
<dbReference type="OrthoDB" id="561214at2"/>
<reference evidence="5" key="1">
    <citation type="submission" date="2017-02" db="EMBL/GenBank/DDBJ databases">
        <title>Genome of Microbulbifer agarilyticus GP101.</title>
        <authorList>
            <person name="Jung J."/>
            <person name="Bae S.S."/>
            <person name="Baek K."/>
        </authorList>
    </citation>
    <scope>NUCLEOTIDE SEQUENCE [LARGE SCALE GENOMIC DNA]</scope>
    <source>
        <strain evidence="5">GP101</strain>
    </source>
</reference>
<dbReference type="PROSITE" id="PS50043">
    <property type="entry name" value="HTH_LUXR_2"/>
    <property type="match status" value="1"/>
</dbReference>
<dbReference type="Pfam" id="PF00196">
    <property type="entry name" value="GerE"/>
    <property type="match status" value="1"/>
</dbReference>
<dbReference type="STRING" id="260552.Mag101_03680"/>
<dbReference type="eggNOG" id="COG2197">
    <property type="taxonomic scope" value="Bacteria"/>
</dbReference>
<organism evidence="5 6">
    <name type="scientific">Microbulbifer agarilyticus</name>
    <dbReference type="NCBI Taxonomy" id="260552"/>
    <lineage>
        <taxon>Bacteria</taxon>
        <taxon>Pseudomonadati</taxon>
        <taxon>Pseudomonadota</taxon>
        <taxon>Gammaproteobacteria</taxon>
        <taxon>Cellvibrionales</taxon>
        <taxon>Microbulbiferaceae</taxon>
        <taxon>Microbulbifer</taxon>
    </lineage>
</organism>
<evidence type="ECO:0000313" key="5">
    <source>
        <dbReference type="EMBL" id="AQQ69365.1"/>
    </source>
</evidence>
<evidence type="ECO:0000256" key="2">
    <source>
        <dbReference type="ARBA" id="ARBA00023125"/>
    </source>
</evidence>
<gene>
    <name evidence="5" type="ORF">Mag101_03680</name>
</gene>
<dbReference type="PANTHER" id="PTHR44688">
    <property type="entry name" value="DNA-BINDING TRANSCRIPTIONAL ACTIVATOR DEVR_DOSR"/>
    <property type="match status" value="1"/>
</dbReference>
<dbReference type="RefSeq" id="WP_077408023.1">
    <property type="nucleotide sequence ID" value="NZ_CP019650.1"/>
</dbReference>
<evidence type="ECO:0000256" key="1">
    <source>
        <dbReference type="ARBA" id="ARBA00023015"/>
    </source>
</evidence>